<proteinExistence type="predicted"/>
<name>A0ACC0CB00_CATRO</name>
<evidence type="ECO:0000313" key="2">
    <source>
        <dbReference type="Proteomes" id="UP001060085"/>
    </source>
</evidence>
<gene>
    <name evidence="1" type="ORF">M9H77_03288</name>
</gene>
<sequence length="217" mass="24745">MEYKWSNPSWKMMEVKSKHQHYQSKFASDMHIFYHGGGNGFNAYGGNNRGNGNFTSKRHNGVGNFSYAKSYGHTSYDDYRGYDRDKVKYDYYEHSPYDCYEGCHHNCGIKDKDSYLSHVSTYEDLCTVSFGGGLFLVVPYVSKCLSSHVSVEDPLMSSGVTFYSSCYDFGMLDNASFVDPNIVGFELECALFDVLHDKSIGKYVDNFTLFYLSLAFL</sequence>
<organism evidence="1 2">
    <name type="scientific">Catharanthus roseus</name>
    <name type="common">Madagascar periwinkle</name>
    <name type="synonym">Vinca rosea</name>
    <dbReference type="NCBI Taxonomy" id="4058"/>
    <lineage>
        <taxon>Eukaryota</taxon>
        <taxon>Viridiplantae</taxon>
        <taxon>Streptophyta</taxon>
        <taxon>Embryophyta</taxon>
        <taxon>Tracheophyta</taxon>
        <taxon>Spermatophyta</taxon>
        <taxon>Magnoliopsida</taxon>
        <taxon>eudicotyledons</taxon>
        <taxon>Gunneridae</taxon>
        <taxon>Pentapetalae</taxon>
        <taxon>asterids</taxon>
        <taxon>lamiids</taxon>
        <taxon>Gentianales</taxon>
        <taxon>Apocynaceae</taxon>
        <taxon>Rauvolfioideae</taxon>
        <taxon>Vinceae</taxon>
        <taxon>Catharanthinae</taxon>
        <taxon>Catharanthus</taxon>
    </lineage>
</organism>
<protein>
    <submittedName>
        <fullName evidence="1">Uncharacterized protein</fullName>
    </submittedName>
</protein>
<accession>A0ACC0CB00</accession>
<keyword evidence="2" id="KW-1185">Reference proteome</keyword>
<dbReference type="EMBL" id="CM044701">
    <property type="protein sequence ID" value="KAI5682060.1"/>
    <property type="molecule type" value="Genomic_DNA"/>
</dbReference>
<comment type="caution">
    <text evidence="1">The sequence shown here is derived from an EMBL/GenBank/DDBJ whole genome shotgun (WGS) entry which is preliminary data.</text>
</comment>
<reference evidence="2" key="1">
    <citation type="journal article" date="2023" name="Nat. Plants">
        <title>Single-cell RNA sequencing provides a high-resolution roadmap for understanding the multicellular compartmentation of specialized metabolism.</title>
        <authorList>
            <person name="Sun S."/>
            <person name="Shen X."/>
            <person name="Li Y."/>
            <person name="Li Y."/>
            <person name="Wang S."/>
            <person name="Li R."/>
            <person name="Zhang H."/>
            <person name="Shen G."/>
            <person name="Guo B."/>
            <person name="Wei J."/>
            <person name="Xu J."/>
            <person name="St-Pierre B."/>
            <person name="Chen S."/>
            <person name="Sun C."/>
        </authorList>
    </citation>
    <scope>NUCLEOTIDE SEQUENCE [LARGE SCALE GENOMIC DNA]</scope>
</reference>
<evidence type="ECO:0000313" key="1">
    <source>
        <dbReference type="EMBL" id="KAI5682060.1"/>
    </source>
</evidence>
<dbReference type="Proteomes" id="UP001060085">
    <property type="component" value="Linkage Group LG01"/>
</dbReference>